<keyword evidence="3" id="KW-0472">Membrane</keyword>
<evidence type="ECO:0000256" key="2">
    <source>
        <dbReference type="SAM" id="MobiDB-lite"/>
    </source>
</evidence>
<evidence type="ECO:0000313" key="6">
    <source>
        <dbReference type="Proteomes" id="UP000033900"/>
    </source>
</evidence>
<evidence type="ECO:0000259" key="4">
    <source>
        <dbReference type="Pfam" id="PF17173"/>
    </source>
</evidence>
<name>A0A0M2HNS8_9MICO</name>
<evidence type="ECO:0000256" key="3">
    <source>
        <dbReference type="SAM" id="Phobius"/>
    </source>
</evidence>
<feature type="transmembrane region" description="Helical" evidence="3">
    <location>
        <begin position="174"/>
        <end position="195"/>
    </location>
</feature>
<comment type="caution">
    <text evidence="5">The sequence shown here is derived from an EMBL/GenBank/DDBJ whole genome shotgun (WGS) entry which is preliminary data.</text>
</comment>
<organism evidence="5 6">
    <name type="scientific">Microbacterium hydrocarbonoxydans</name>
    <dbReference type="NCBI Taxonomy" id="273678"/>
    <lineage>
        <taxon>Bacteria</taxon>
        <taxon>Bacillati</taxon>
        <taxon>Actinomycetota</taxon>
        <taxon>Actinomycetes</taxon>
        <taxon>Micrococcales</taxon>
        <taxon>Microbacteriaceae</taxon>
        <taxon>Microbacterium</taxon>
    </lineage>
</organism>
<sequence>MSRPAARAGSVLAGVLLFILSIVVPSLGAMAAADDDLVIIDTAGRLDVPRLEQELSGVDFYEPTTVVIYTYSGEYDDKMNEKVLEYARTEHPEWISADGQKWANGLFIFALDPDGRQVGTYFGDDRTVSLDDQTSIQDAAKDDFRAAFWTDGIIAGVTKAASLINRPWYASPGFIGTTAVAGVAGIGTWIGIVAVRASRREKFARELTRGGEHLTAVTMDLDMTELSARTLPRESSFAQRLEQRFHDFSGRYYGAVEEQQRLQALSKRERSRSGSPEQARKFADEAAEMDFVDDAIVNAAALLTRSATWERAWAAQAEPVREDVRAISALTADPAAQGSASVQALESFQASADSEIEKLGAGLRAQTITPEAALEALESLRAELSRLLREHSRALIEVYAKTNEERQAMEAAMERERRSAQPRSGVILDTVYGPGQFWNPIVFGAGYSAGVSRVESDRAAAASSSFSSGGSSTGYGSSGGSFSGSGSSSHF</sequence>
<evidence type="ECO:0000256" key="1">
    <source>
        <dbReference type="SAM" id="Coils"/>
    </source>
</evidence>
<feature type="domain" description="DUF5129" evidence="4">
    <location>
        <begin position="40"/>
        <end position="377"/>
    </location>
</feature>
<dbReference type="Proteomes" id="UP000033900">
    <property type="component" value="Unassembled WGS sequence"/>
</dbReference>
<feature type="coiled-coil region" evidence="1">
    <location>
        <begin position="374"/>
        <end position="419"/>
    </location>
</feature>
<proteinExistence type="predicted"/>
<dbReference type="EMBL" id="JYJB01000010">
    <property type="protein sequence ID" value="KJL46593.1"/>
    <property type="molecule type" value="Genomic_DNA"/>
</dbReference>
<keyword evidence="3" id="KW-0812">Transmembrane</keyword>
<feature type="region of interest" description="Disordered" evidence="2">
    <location>
        <begin position="463"/>
        <end position="491"/>
    </location>
</feature>
<evidence type="ECO:0000313" key="5">
    <source>
        <dbReference type="EMBL" id="KJL46593.1"/>
    </source>
</evidence>
<dbReference type="OrthoDB" id="3249697at2"/>
<accession>A0A0M2HNS8</accession>
<keyword evidence="6" id="KW-1185">Reference proteome</keyword>
<dbReference type="RefSeq" id="WP_045258753.1">
    <property type="nucleotide sequence ID" value="NZ_JYJB01000010.1"/>
</dbReference>
<dbReference type="Pfam" id="PF17173">
    <property type="entry name" value="DUF5129"/>
    <property type="match status" value="1"/>
</dbReference>
<feature type="compositionally biased region" description="Gly residues" evidence="2">
    <location>
        <begin position="471"/>
        <end position="483"/>
    </location>
</feature>
<gene>
    <name evidence="5" type="ORF">RS84_03231</name>
</gene>
<reference evidence="5 6" key="1">
    <citation type="submission" date="2015-02" db="EMBL/GenBank/DDBJ databases">
        <title>Draft genome sequences of ten Microbacterium spp. with emphasis on heavy metal contaminated environments.</title>
        <authorList>
            <person name="Corretto E."/>
        </authorList>
    </citation>
    <scope>NUCLEOTIDE SEQUENCE [LARGE SCALE GENOMIC DNA]</scope>
    <source>
        <strain evidence="5 6">SA35</strain>
    </source>
</reference>
<keyword evidence="1" id="KW-0175">Coiled coil</keyword>
<dbReference type="PATRIC" id="fig|273678.4.peg.3224"/>
<dbReference type="InterPro" id="IPR033435">
    <property type="entry name" value="DUF5129"/>
</dbReference>
<dbReference type="AlphaFoldDB" id="A0A0M2HNS8"/>
<keyword evidence="3" id="KW-1133">Transmembrane helix</keyword>
<protein>
    <recommendedName>
        <fullName evidence="4">DUF5129 domain-containing protein</fullName>
    </recommendedName>
</protein>